<gene>
    <name evidence="1" type="ORF">MLD38_014777</name>
</gene>
<accession>A0ACB9RH02</accession>
<organism evidence="1 2">
    <name type="scientific">Melastoma candidum</name>
    <dbReference type="NCBI Taxonomy" id="119954"/>
    <lineage>
        <taxon>Eukaryota</taxon>
        <taxon>Viridiplantae</taxon>
        <taxon>Streptophyta</taxon>
        <taxon>Embryophyta</taxon>
        <taxon>Tracheophyta</taxon>
        <taxon>Spermatophyta</taxon>
        <taxon>Magnoliopsida</taxon>
        <taxon>eudicotyledons</taxon>
        <taxon>Gunneridae</taxon>
        <taxon>Pentapetalae</taxon>
        <taxon>rosids</taxon>
        <taxon>malvids</taxon>
        <taxon>Myrtales</taxon>
        <taxon>Melastomataceae</taxon>
        <taxon>Melastomatoideae</taxon>
        <taxon>Melastomateae</taxon>
        <taxon>Melastoma</taxon>
    </lineage>
</organism>
<sequence>MDFISGFPKVDGLSSIMVVVDRFSKYGVFVAAPHACTAEVAAELFHKNVVKHFGLPTDIVSDRDAFTGRFWTQLFSFLGSELKFSMANHPQTDGQTERANAVLEEYFRHYSPLKGRVLKTCPHSTPSSPPVIPILGRIFSKCLRGGLA</sequence>
<evidence type="ECO:0000313" key="2">
    <source>
        <dbReference type="Proteomes" id="UP001057402"/>
    </source>
</evidence>
<dbReference type="Proteomes" id="UP001057402">
    <property type="component" value="Chromosome 4"/>
</dbReference>
<name>A0ACB9RH02_9MYRT</name>
<reference evidence="2" key="1">
    <citation type="journal article" date="2023" name="Front. Plant Sci.">
        <title>Chromosomal-level genome assembly of Melastoma candidum provides insights into trichome evolution.</title>
        <authorList>
            <person name="Zhong Y."/>
            <person name="Wu W."/>
            <person name="Sun C."/>
            <person name="Zou P."/>
            <person name="Liu Y."/>
            <person name="Dai S."/>
            <person name="Zhou R."/>
        </authorList>
    </citation>
    <scope>NUCLEOTIDE SEQUENCE [LARGE SCALE GENOMIC DNA]</scope>
</reference>
<protein>
    <submittedName>
        <fullName evidence="1">Uncharacterized protein</fullName>
    </submittedName>
</protein>
<proteinExistence type="predicted"/>
<evidence type="ECO:0000313" key="1">
    <source>
        <dbReference type="EMBL" id="KAI4377091.1"/>
    </source>
</evidence>
<keyword evidence="2" id="KW-1185">Reference proteome</keyword>
<comment type="caution">
    <text evidence="1">The sequence shown here is derived from an EMBL/GenBank/DDBJ whole genome shotgun (WGS) entry which is preliminary data.</text>
</comment>
<dbReference type="EMBL" id="CM042883">
    <property type="protein sequence ID" value="KAI4377091.1"/>
    <property type="molecule type" value="Genomic_DNA"/>
</dbReference>